<proteinExistence type="predicted"/>
<keyword evidence="1" id="KW-0479">Metal-binding</keyword>
<feature type="domain" description="PDEase" evidence="3">
    <location>
        <begin position="138"/>
        <end position="457"/>
    </location>
</feature>
<evidence type="ECO:0000256" key="1">
    <source>
        <dbReference type="ARBA" id="ARBA00022723"/>
    </source>
</evidence>
<accession>A0ABR2HYQ7</accession>
<organism evidence="4 5">
    <name type="scientific">Tritrichomonas musculus</name>
    <dbReference type="NCBI Taxonomy" id="1915356"/>
    <lineage>
        <taxon>Eukaryota</taxon>
        <taxon>Metamonada</taxon>
        <taxon>Parabasalia</taxon>
        <taxon>Tritrichomonadida</taxon>
        <taxon>Tritrichomonadidae</taxon>
        <taxon>Tritrichomonas</taxon>
    </lineage>
</organism>
<dbReference type="CDD" id="cd00077">
    <property type="entry name" value="HDc"/>
    <property type="match status" value="1"/>
</dbReference>
<protein>
    <recommendedName>
        <fullName evidence="3">PDEase domain-containing protein</fullName>
    </recommendedName>
</protein>
<dbReference type="EMBL" id="JAPFFF010000021">
    <property type="protein sequence ID" value="KAK8854266.1"/>
    <property type="molecule type" value="Genomic_DNA"/>
</dbReference>
<dbReference type="PANTHER" id="PTHR11347">
    <property type="entry name" value="CYCLIC NUCLEOTIDE PHOSPHODIESTERASE"/>
    <property type="match status" value="1"/>
</dbReference>
<sequence length="462" mass="53308">MSKAHSAHQTYYEQLLTIMCSEHPTFTDVLRLFTSDQYFKSEHYLLLSKPVFVTYYFTLCSDILVNQKFAPELVPNSETLKFDSPKEDYNGFHNVNEIRRLDVNDDIILLLFNPSAPPSDEQIITFTITALQSIYNTSEVDFPYTIKAVKEMTDDDLSLLAKRSFSVINYHPAELFQNLLAIFVRSEISVKVGVITEDFLRFLVILRRHYNDVPYHNWFHAVDVTQFVFSVISIVKINTYLTNHEVFGLLLAAICHDTDHNGMNNRFHRNAHTVFAHLAPNLPPLEHHHSCITMDLARGILSPIDPAEKPQLCDFIINAIMATDMEQHKNFLENFKKIQDKFEQKSQDHRQLLAQIILKAADLSNTVRDFGEANRMAAKLTDETHKQGDEERRLGLEVSPMCDRNDPTPLCKGQIGFYKFVAGPLMKELHDFFPALSDNQRQFEENLATWEKMTAEAEQKDK</sequence>
<evidence type="ECO:0000313" key="5">
    <source>
        <dbReference type="Proteomes" id="UP001470230"/>
    </source>
</evidence>
<dbReference type="Pfam" id="PF00233">
    <property type="entry name" value="PDEase_I"/>
    <property type="match status" value="1"/>
</dbReference>
<dbReference type="Gene3D" id="1.10.1300.10">
    <property type="entry name" value="3'5'-cyclic nucleotide phosphodiesterase, catalytic domain"/>
    <property type="match status" value="1"/>
</dbReference>
<evidence type="ECO:0000313" key="4">
    <source>
        <dbReference type="EMBL" id="KAK8854266.1"/>
    </source>
</evidence>
<keyword evidence="2" id="KW-0378">Hydrolase</keyword>
<dbReference type="PROSITE" id="PS51845">
    <property type="entry name" value="PDEASE_I_2"/>
    <property type="match status" value="1"/>
</dbReference>
<evidence type="ECO:0000256" key="2">
    <source>
        <dbReference type="ARBA" id="ARBA00022801"/>
    </source>
</evidence>
<dbReference type="SUPFAM" id="SSF109604">
    <property type="entry name" value="HD-domain/PDEase-like"/>
    <property type="match status" value="1"/>
</dbReference>
<reference evidence="4 5" key="1">
    <citation type="submission" date="2024-04" db="EMBL/GenBank/DDBJ databases">
        <title>Tritrichomonas musculus Genome.</title>
        <authorList>
            <person name="Alves-Ferreira E."/>
            <person name="Grigg M."/>
            <person name="Lorenzi H."/>
            <person name="Galac M."/>
        </authorList>
    </citation>
    <scope>NUCLEOTIDE SEQUENCE [LARGE SCALE GENOMIC DNA]</scope>
    <source>
        <strain evidence="4 5">EAF2021</strain>
    </source>
</reference>
<evidence type="ECO:0000259" key="3">
    <source>
        <dbReference type="PROSITE" id="PS51845"/>
    </source>
</evidence>
<dbReference type="Proteomes" id="UP001470230">
    <property type="component" value="Unassembled WGS sequence"/>
</dbReference>
<dbReference type="PRINTS" id="PR00387">
    <property type="entry name" value="PDIESTERASE1"/>
</dbReference>
<comment type="caution">
    <text evidence="4">The sequence shown here is derived from an EMBL/GenBank/DDBJ whole genome shotgun (WGS) entry which is preliminary data.</text>
</comment>
<keyword evidence="5" id="KW-1185">Reference proteome</keyword>
<dbReference type="InterPro" id="IPR002073">
    <property type="entry name" value="PDEase_catalytic_dom"/>
</dbReference>
<dbReference type="InterPro" id="IPR036971">
    <property type="entry name" value="PDEase_catalytic_dom_sf"/>
</dbReference>
<gene>
    <name evidence="4" type="ORF">M9Y10_016825</name>
</gene>
<dbReference type="InterPro" id="IPR023088">
    <property type="entry name" value="PDEase"/>
</dbReference>
<name>A0ABR2HYQ7_9EUKA</name>
<dbReference type="InterPro" id="IPR003607">
    <property type="entry name" value="HD/PDEase_dom"/>
</dbReference>